<evidence type="ECO:0000256" key="2">
    <source>
        <dbReference type="ARBA" id="ARBA00023125"/>
    </source>
</evidence>
<keyword evidence="3" id="KW-0804">Transcription</keyword>
<evidence type="ECO:0000256" key="3">
    <source>
        <dbReference type="ARBA" id="ARBA00023163"/>
    </source>
</evidence>
<dbReference type="PROSITE" id="PS50042">
    <property type="entry name" value="CNMP_BINDING_3"/>
    <property type="match status" value="1"/>
</dbReference>
<gene>
    <name evidence="6" type="ORF">QDQ51_00085</name>
</gene>
<evidence type="ECO:0000313" key="7">
    <source>
        <dbReference type="Proteomes" id="UP001162044"/>
    </source>
</evidence>
<organism evidence="6 7">
    <name type="scientific">Providencia rettgeri</name>
    <dbReference type="NCBI Taxonomy" id="587"/>
    <lineage>
        <taxon>Bacteria</taxon>
        <taxon>Pseudomonadati</taxon>
        <taxon>Pseudomonadota</taxon>
        <taxon>Gammaproteobacteria</taxon>
        <taxon>Enterobacterales</taxon>
        <taxon>Morganellaceae</taxon>
        <taxon>Providencia</taxon>
    </lineage>
</organism>
<dbReference type="Proteomes" id="UP001162044">
    <property type="component" value="Unassembled WGS sequence"/>
</dbReference>
<evidence type="ECO:0000256" key="1">
    <source>
        <dbReference type="ARBA" id="ARBA00023015"/>
    </source>
</evidence>
<reference evidence="6" key="2">
    <citation type="submission" date="2023-10" db="EMBL/GenBank/DDBJ databases">
        <title>Analysis of Resistance Genes of Carbapenem-resistant Providencia rettgeri.</title>
        <authorList>
            <person name="Liu M."/>
        </authorList>
    </citation>
    <scope>NUCLEOTIDE SEQUENCE</scope>
    <source>
        <strain evidence="6">QITACRE101</strain>
    </source>
</reference>
<name>A0AB35L496_PRORE</name>
<reference evidence="6" key="1">
    <citation type="submission" date="2023-04" db="EMBL/GenBank/DDBJ databases">
        <authorList>
            <person name="Li W."/>
        </authorList>
    </citation>
    <scope>NUCLEOTIDE SEQUENCE</scope>
    <source>
        <strain evidence="6">QITACRE101</strain>
    </source>
</reference>
<dbReference type="InterPro" id="IPR000595">
    <property type="entry name" value="cNMP-bd_dom"/>
</dbReference>
<dbReference type="CDD" id="cd00038">
    <property type="entry name" value="CAP_ED"/>
    <property type="match status" value="1"/>
</dbReference>
<dbReference type="Pfam" id="PF13545">
    <property type="entry name" value="HTH_Crp_2"/>
    <property type="match status" value="1"/>
</dbReference>
<dbReference type="InterPro" id="IPR012318">
    <property type="entry name" value="HTH_CRP"/>
</dbReference>
<dbReference type="GO" id="GO:0003677">
    <property type="term" value="F:DNA binding"/>
    <property type="evidence" value="ECO:0007669"/>
    <property type="project" value="UniProtKB-KW"/>
</dbReference>
<feature type="domain" description="HTH crp-type" evidence="5">
    <location>
        <begin position="152"/>
        <end position="218"/>
    </location>
</feature>
<keyword evidence="2" id="KW-0238">DNA-binding</keyword>
<dbReference type="RefSeq" id="WP_162598817.1">
    <property type="nucleotide sequence ID" value="NZ_ABEXOG020000014.1"/>
</dbReference>
<dbReference type="Pfam" id="PF00027">
    <property type="entry name" value="cNMP_binding"/>
    <property type="match status" value="1"/>
</dbReference>
<keyword evidence="1" id="KW-0805">Transcription regulation</keyword>
<dbReference type="InterPro" id="IPR036390">
    <property type="entry name" value="WH_DNA-bd_sf"/>
</dbReference>
<sequence>MKAINSTIKRAEFITHHQLDKIISDETLKNTKLIHIKAKEYLIFQDSQISHLYFLVNGKLQIERYETNGCKVIFSFENTFSIIGDLELFQSNLENDRIYNTIQAVTDADLLALPLSMIRKKEIYSPLFLQFICQHLSKKLYNTSQLHSSASYSVEYKLRRYLTFAEKQNGESFQLEKRDSLAAMLGVSVRQLNRTLSKLVSDKLIEKKGKKIKILDTSQLLISCRK</sequence>
<dbReference type="GO" id="GO:0006355">
    <property type="term" value="P:regulation of DNA-templated transcription"/>
    <property type="evidence" value="ECO:0007669"/>
    <property type="project" value="InterPro"/>
</dbReference>
<accession>A0AB35L496</accession>
<feature type="domain" description="Cyclic nucleotide-binding" evidence="4">
    <location>
        <begin position="15"/>
        <end position="120"/>
    </location>
</feature>
<dbReference type="SUPFAM" id="SSF46785">
    <property type="entry name" value="Winged helix' DNA-binding domain"/>
    <property type="match status" value="1"/>
</dbReference>
<comment type="caution">
    <text evidence="6">The sequence shown here is derived from an EMBL/GenBank/DDBJ whole genome shotgun (WGS) entry which is preliminary data.</text>
</comment>
<dbReference type="SUPFAM" id="SSF51206">
    <property type="entry name" value="cAMP-binding domain-like"/>
    <property type="match status" value="1"/>
</dbReference>
<dbReference type="PROSITE" id="PS51063">
    <property type="entry name" value="HTH_CRP_2"/>
    <property type="match status" value="1"/>
</dbReference>
<evidence type="ECO:0000313" key="6">
    <source>
        <dbReference type="EMBL" id="MDH2303821.1"/>
    </source>
</evidence>
<evidence type="ECO:0000259" key="4">
    <source>
        <dbReference type="PROSITE" id="PS50042"/>
    </source>
</evidence>
<dbReference type="InterPro" id="IPR018490">
    <property type="entry name" value="cNMP-bd_dom_sf"/>
</dbReference>
<evidence type="ECO:0000259" key="5">
    <source>
        <dbReference type="PROSITE" id="PS51063"/>
    </source>
</evidence>
<dbReference type="InterPro" id="IPR014710">
    <property type="entry name" value="RmlC-like_jellyroll"/>
</dbReference>
<dbReference type="Gene3D" id="2.60.120.10">
    <property type="entry name" value="Jelly Rolls"/>
    <property type="match status" value="1"/>
</dbReference>
<protein>
    <submittedName>
        <fullName evidence="6">Cyclic nucleotide-binding domain-containing protein</fullName>
    </submittedName>
</protein>
<proteinExistence type="predicted"/>
<dbReference type="EMBL" id="JARVQW010000001">
    <property type="protein sequence ID" value="MDH2303821.1"/>
    <property type="molecule type" value="Genomic_DNA"/>
</dbReference>
<dbReference type="AlphaFoldDB" id="A0AB35L496"/>